<evidence type="ECO:0000313" key="2">
    <source>
        <dbReference type="Proteomes" id="UP000556329"/>
    </source>
</evidence>
<reference evidence="1 2" key="1">
    <citation type="submission" date="2020-08" db="EMBL/GenBank/DDBJ databases">
        <title>Genomic Encyclopedia of Type Strains, Phase IV (KMG-IV): sequencing the most valuable type-strain genomes for metagenomic binning, comparative biology and taxonomic classification.</title>
        <authorList>
            <person name="Goeker M."/>
        </authorList>
    </citation>
    <scope>NUCLEOTIDE SEQUENCE [LARGE SCALE GENOMIC DNA]</scope>
    <source>
        <strain evidence="1 2">DSM 100039</strain>
    </source>
</reference>
<protein>
    <submittedName>
        <fullName evidence="1">Uncharacterized protein</fullName>
    </submittedName>
</protein>
<evidence type="ECO:0000313" key="1">
    <source>
        <dbReference type="EMBL" id="MBB6410677.1"/>
    </source>
</evidence>
<gene>
    <name evidence="1" type="ORF">HNQ71_003351</name>
</gene>
<proteinExistence type="predicted"/>
<keyword evidence="2" id="KW-1185">Reference proteome</keyword>
<dbReference type="AlphaFoldDB" id="A0A841P624"/>
<dbReference type="EMBL" id="JACHEF010000003">
    <property type="protein sequence ID" value="MBB6410677.1"/>
    <property type="molecule type" value="Genomic_DNA"/>
</dbReference>
<dbReference type="Proteomes" id="UP000556329">
    <property type="component" value="Unassembled WGS sequence"/>
</dbReference>
<organism evidence="1 2">
    <name type="scientific">Mesorhizobium sangaii</name>
    <dbReference type="NCBI Taxonomy" id="505389"/>
    <lineage>
        <taxon>Bacteria</taxon>
        <taxon>Pseudomonadati</taxon>
        <taxon>Pseudomonadota</taxon>
        <taxon>Alphaproteobacteria</taxon>
        <taxon>Hyphomicrobiales</taxon>
        <taxon>Phyllobacteriaceae</taxon>
        <taxon>Mesorhizobium</taxon>
    </lineage>
</organism>
<name>A0A841P624_9HYPH</name>
<accession>A0A841P624</accession>
<comment type="caution">
    <text evidence="1">The sequence shown here is derived from an EMBL/GenBank/DDBJ whole genome shotgun (WGS) entry which is preliminary data.</text>
</comment>
<sequence length="46" mass="5140">MAVAAINNLLVHKGLLSKTTSIPHCDLESFCLGPFELGRRIRWLFA</sequence>